<dbReference type="GO" id="GO:0005886">
    <property type="term" value="C:plasma membrane"/>
    <property type="evidence" value="ECO:0007669"/>
    <property type="project" value="UniProtKB-SubCell"/>
</dbReference>
<dbReference type="PANTHER" id="PTHR43297">
    <property type="entry name" value="OLIGOPEPTIDE TRANSPORT ATP-BINDING PROTEIN APPD"/>
    <property type="match status" value="1"/>
</dbReference>
<keyword evidence="4" id="KW-1003">Cell membrane</keyword>
<dbReference type="PROSITE" id="PS50893">
    <property type="entry name" value="ABC_TRANSPORTER_2"/>
    <property type="match status" value="1"/>
</dbReference>
<dbReference type="GO" id="GO:0015833">
    <property type="term" value="P:peptide transport"/>
    <property type="evidence" value="ECO:0007669"/>
    <property type="project" value="InterPro"/>
</dbReference>
<reference evidence="9 10" key="1">
    <citation type="submission" date="2018-09" db="EMBL/GenBank/DDBJ databases">
        <title>Discovery and Ecogenomic Context for Candidatus Cryosericales, a Global Caldiserica Order Active in Thawing Permafrost.</title>
        <authorList>
            <person name="Martinez M.A."/>
            <person name="Woodcroft B.J."/>
            <person name="Ignacio Espinoza J.C."/>
            <person name="Zayed A."/>
            <person name="Singleton C.M."/>
            <person name="Boyd J."/>
            <person name="Li Y.-F."/>
            <person name="Purvine S."/>
            <person name="Maughan H."/>
            <person name="Hodgkins S.B."/>
            <person name="Anderson D."/>
            <person name="Sederholm M."/>
            <person name="Temperton B."/>
            <person name="Saleska S.R."/>
            <person name="Tyson G.W."/>
            <person name="Rich V.I."/>
        </authorList>
    </citation>
    <scope>NUCLEOTIDE SEQUENCE [LARGE SCALE GENOMIC DNA]</scope>
    <source>
        <strain evidence="9 10">SMC7</strain>
    </source>
</reference>
<dbReference type="PANTHER" id="PTHR43297:SF2">
    <property type="entry name" value="DIPEPTIDE TRANSPORT ATP-BINDING PROTEIN DPPD"/>
    <property type="match status" value="1"/>
</dbReference>
<proteinExistence type="inferred from homology"/>
<sequence>MDETNLLMRVDRLTTNFHTYAGVVHAVDDMTLTIPKDSVVGIVGESGSGKSVTMMSVMRLIPSPPGRIEGGHVWFDGAALGMPDRMEKDGPNKGMVDLLSLPADAMMKVRGRHIGMIFQDPMVSLNPVLTIGLQMTESMVAHGLATNEEAWKRAVDMLALVGIPNPEERMRDYPHQYSGGMRQRVMIAMALSCSPELVIADEPTTSLDVTVQAQILELMKELKAKLKSSIIIISHDLSIVAGIANKVVVMYAGRILEEADVYDLYEKPGHPYTMGLMKSVPRLDAENRERLVPIEGSPPDLLAPPVGCKFAPRCKYAMNICREQEPPLVTVGEGHRARCFLHHPTAPAVPGFVKVG</sequence>
<dbReference type="PROSITE" id="PS00211">
    <property type="entry name" value="ABC_TRANSPORTER_1"/>
    <property type="match status" value="1"/>
</dbReference>
<dbReference type="SUPFAM" id="SSF52540">
    <property type="entry name" value="P-loop containing nucleoside triphosphate hydrolases"/>
    <property type="match status" value="1"/>
</dbReference>
<feature type="domain" description="ABC transporter" evidence="8">
    <location>
        <begin position="8"/>
        <end position="277"/>
    </location>
</feature>
<dbReference type="CDD" id="cd03257">
    <property type="entry name" value="ABC_NikE_OppD_transporters"/>
    <property type="match status" value="1"/>
</dbReference>
<dbReference type="RefSeq" id="WP_119088714.1">
    <property type="nucleotide sequence ID" value="NZ_QXIS01000010.1"/>
</dbReference>
<dbReference type="NCBIfam" id="TIGR01727">
    <property type="entry name" value="oligo_HPY"/>
    <property type="match status" value="1"/>
</dbReference>
<protein>
    <submittedName>
        <fullName evidence="9">ABC transporter ATP-binding protein</fullName>
    </submittedName>
</protein>
<keyword evidence="6 9" id="KW-0067">ATP-binding</keyword>
<dbReference type="Proteomes" id="UP000266328">
    <property type="component" value="Unassembled WGS sequence"/>
</dbReference>
<keyword evidence="3" id="KW-0813">Transport</keyword>
<evidence type="ECO:0000256" key="2">
    <source>
        <dbReference type="ARBA" id="ARBA00005417"/>
    </source>
</evidence>
<evidence type="ECO:0000259" key="8">
    <source>
        <dbReference type="PROSITE" id="PS50893"/>
    </source>
</evidence>
<evidence type="ECO:0000256" key="6">
    <source>
        <dbReference type="ARBA" id="ARBA00022840"/>
    </source>
</evidence>
<gene>
    <name evidence="9" type="ORF">SMC7_02005</name>
</gene>
<dbReference type="InterPro" id="IPR003439">
    <property type="entry name" value="ABC_transporter-like_ATP-bd"/>
</dbReference>
<dbReference type="InterPro" id="IPR017871">
    <property type="entry name" value="ABC_transporter-like_CS"/>
</dbReference>
<evidence type="ECO:0000256" key="4">
    <source>
        <dbReference type="ARBA" id="ARBA00022475"/>
    </source>
</evidence>
<evidence type="ECO:0000256" key="3">
    <source>
        <dbReference type="ARBA" id="ARBA00022448"/>
    </source>
</evidence>
<accession>A0A398D5V3</accession>
<dbReference type="EMBL" id="QXIS01000010">
    <property type="protein sequence ID" value="RIE06484.1"/>
    <property type="molecule type" value="Genomic_DNA"/>
</dbReference>
<dbReference type="OrthoDB" id="9779287at2"/>
<dbReference type="InterPro" id="IPR050388">
    <property type="entry name" value="ABC_Ni/Peptide_Import"/>
</dbReference>
<dbReference type="Pfam" id="PF00005">
    <property type="entry name" value="ABC_tran"/>
    <property type="match status" value="1"/>
</dbReference>
<name>A0A398D5V3_9BACT</name>
<dbReference type="GO" id="GO:0016887">
    <property type="term" value="F:ATP hydrolysis activity"/>
    <property type="evidence" value="ECO:0007669"/>
    <property type="project" value="InterPro"/>
</dbReference>
<dbReference type="Gene3D" id="3.40.50.300">
    <property type="entry name" value="P-loop containing nucleotide triphosphate hydrolases"/>
    <property type="match status" value="1"/>
</dbReference>
<comment type="similarity">
    <text evidence="2">Belongs to the ABC transporter superfamily.</text>
</comment>
<keyword evidence="7" id="KW-0472">Membrane</keyword>
<organism evidence="9 10">
    <name type="scientific">Candidatus Cryosericum terrychapinii</name>
    <dbReference type="NCBI Taxonomy" id="2290919"/>
    <lineage>
        <taxon>Bacteria</taxon>
        <taxon>Pseudomonadati</taxon>
        <taxon>Caldisericota/Cryosericota group</taxon>
        <taxon>Candidatus Cryosericota</taxon>
        <taxon>Candidatus Cryosericia</taxon>
        <taxon>Candidatus Cryosericales</taxon>
        <taxon>Candidatus Cryosericaceae</taxon>
        <taxon>Candidatus Cryosericum</taxon>
    </lineage>
</organism>
<dbReference type="FunFam" id="3.40.50.300:FF:000016">
    <property type="entry name" value="Oligopeptide ABC transporter ATP-binding component"/>
    <property type="match status" value="1"/>
</dbReference>
<dbReference type="InterPro" id="IPR013563">
    <property type="entry name" value="Oligopep_ABC_C"/>
</dbReference>
<evidence type="ECO:0000256" key="7">
    <source>
        <dbReference type="ARBA" id="ARBA00023136"/>
    </source>
</evidence>
<dbReference type="SMART" id="SM00382">
    <property type="entry name" value="AAA"/>
    <property type="match status" value="1"/>
</dbReference>
<evidence type="ECO:0000313" key="10">
    <source>
        <dbReference type="Proteomes" id="UP000266328"/>
    </source>
</evidence>
<dbReference type="InterPro" id="IPR003593">
    <property type="entry name" value="AAA+_ATPase"/>
</dbReference>
<dbReference type="GO" id="GO:0005524">
    <property type="term" value="F:ATP binding"/>
    <property type="evidence" value="ECO:0007669"/>
    <property type="project" value="UniProtKB-KW"/>
</dbReference>
<comment type="caution">
    <text evidence="9">The sequence shown here is derived from an EMBL/GenBank/DDBJ whole genome shotgun (WGS) entry which is preliminary data.</text>
</comment>
<dbReference type="Pfam" id="PF08352">
    <property type="entry name" value="oligo_HPY"/>
    <property type="match status" value="1"/>
</dbReference>
<dbReference type="AlphaFoldDB" id="A0A398D5V3"/>
<evidence type="ECO:0000256" key="1">
    <source>
        <dbReference type="ARBA" id="ARBA00004417"/>
    </source>
</evidence>
<dbReference type="InterPro" id="IPR027417">
    <property type="entry name" value="P-loop_NTPase"/>
</dbReference>
<evidence type="ECO:0000256" key="5">
    <source>
        <dbReference type="ARBA" id="ARBA00022741"/>
    </source>
</evidence>
<keyword evidence="10" id="KW-1185">Reference proteome</keyword>
<keyword evidence="5" id="KW-0547">Nucleotide-binding</keyword>
<evidence type="ECO:0000313" key="9">
    <source>
        <dbReference type="EMBL" id="RIE06484.1"/>
    </source>
</evidence>
<comment type="subcellular location">
    <subcellularLocation>
        <location evidence="1">Cell inner membrane</location>
        <topology evidence="1">Peripheral membrane protein</topology>
    </subcellularLocation>
</comment>